<proteinExistence type="predicted"/>
<dbReference type="EMBL" id="JAACJP010000099">
    <property type="protein sequence ID" value="KAF5365862.1"/>
    <property type="molecule type" value="Genomic_DNA"/>
</dbReference>
<dbReference type="Proteomes" id="UP000565441">
    <property type="component" value="Unassembled WGS sequence"/>
</dbReference>
<name>A0A8H5GJ41_9AGAR</name>
<sequence>MHSVIHSLVIFLRAMQEQDPLPSTPVLMPCKIPFDDPDVLNQVRIAYDTAQPSFLACTTLFLSRSVPRPRLAPRLSRLCPDMVQERSDRFELHRGSRSHAHLKSSEPGILVITTIHDHGLSDTLNSSAPPTMGIAMMVSMRLHLKYKPLALMGFEDL</sequence>
<accession>A0A8H5GJ41</accession>
<evidence type="ECO:0000313" key="2">
    <source>
        <dbReference type="Proteomes" id="UP000565441"/>
    </source>
</evidence>
<evidence type="ECO:0000313" key="1">
    <source>
        <dbReference type="EMBL" id="KAF5365862.1"/>
    </source>
</evidence>
<comment type="caution">
    <text evidence="1">The sequence shown here is derived from an EMBL/GenBank/DDBJ whole genome shotgun (WGS) entry which is preliminary data.</text>
</comment>
<gene>
    <name evidence="1" type="ORF">D9615_010655</name>
</gene>
<reference evidence="1 2" key="1">
    <citation type="journal article" date="2020" name="ISME J.">
        <title>Uncovering the hidden diversity of litter-decomposition mechanisms in mushroom-forming fungi.</title>
        <authorList>
            <person name="Floudas D."/>
            <person name="Bentzer J."/>
            <person name="Ahren D."/>
            <person name="Johansson T."/>
            <person name="Persson P."/>
            <person name="Tunlid A."/>
        </authorList>
    </citation>
    <scope>NUCLEOTIDE SEQUENCE [LARGE SCALE GENOMIC DNA]</scope>
    <source>
        <strain evidence="1 2">CBS 661.87</strain>
    </source>
</reference>
<dbReference type="AlphaFoldDB" id="A0A8H5GJ41"/>
<dbReference type="OrthoDB" id="18139at2759"/>
<keyword evidence="2" id="KW-1185">Reference proteome</keyword>
<organism evidence="1 2">
    <name type="scientific">Tricholomella constricta</name>
    <dbReference type="NCBI Taxonomy" id="117010"/>
    <lineage>
        <taxon>Eukaryota</taxon>
        <taxon>Fungi</taxon>
        <taxon>Dikarya</taxon>
        <taxon>Basidiomycota</taxon>
        <taxon>Agaricomycotina</taxon>
        <taxon>Agaricomycetes</taxon>
        <taxon>Agaricomycetidae</taxon>
        <taxon>Agaricales</taxon>
        <taxon>Tricholomatineae</taxon>
        <taxon>Lyophyllaceae</taxon>
        <taxon>Tricholomella</taxon>
    </lineage>
</organism>
<protein>
    <submittedName>
        <fullName evidence="1">Uncharacterized protein</fullName>
    </submittedName>
</protein>